<keyword evidence="3" id="KW-0808">Transferase</keyword>
<evidence type="ECO:0000256" key="5">
    <source>
        <dbReference type="ARBA" id="ARBA00022777"/>
    </source>
</evidence>
<dbReference type="GO" id="GO:0004714">
    <property type="term" value="F:transmembrane receptor protein tyrosine kinase activity"/>
    <property type="evidence" value="ECO:0007669"/>
    <property type="project" value="InterPro"/>
</dbReference>
<dbReference type="EMBL" id="CAKMRJ010005412">
    <property type="protein sequence ID" value="CAH1440846.1"/>
    <property type="molecule type" value="Genomic_DNA"/>
</dbReference>
<dbReference type="Gene3D" id="1.10.510.10">
    <property type="entry name" value="Transferase(Phosphotransferase) domain 1"/>
    <property type="match status" value="1"/>
</dbReference>
<dbReference type="InterPro" id="IPR011009">
    <property type="entry name" value="Kinase-like_dom_sf"/>
</dbReference>
<dbReference type="FunFam" id="3.30.200.20:FF:000039">
    <property type="entry name" value="receptor-like protein kinase FERONIA"/>
    <property type="match status" value="1"/>
</dbReference>
<evidence type="ECO:0000256" key="3">
    <source>
        <dbReference type="ARBA" id="ARBA00022679"/>
    </source>
</evidence>
<dbReference type="Pfam" id="PF07714">
    <property type="entry name" value="PK_Tyr_Ser-Thr"/>
    <property type="match status" value="1"/>
</dbReference>
<dbReference type="InterPro" id="IPR045272">
    <property type="entry name" value="ANXUR1/2-like"/>
</dbReference>
<evidence type="ECO:0000313" key="12">
    <source>
        <dbReference type="EMBL" id="CAH1440846.1"/>
    </source>
</evidence>
<comment type="catalytic activity">
    <reaction evidence="8">
        <text>L-seryl-[protein] + ATP = O-phospho-L-seryl-[protein] + ADP + H(+)</text>
        <dbReference type="Rhea" id="RHEA:17989"/>
        <dbReference type="Rhea" id="RHEA-COMP:9863"/>
        <dbReference type="Rhea" id="RHEA-COMP:11604"/>
        <dbReference type="ChEBI" id="CHEBI:15378"/>
        <dbReference type="ChEBI" id="CHEBI:29999"/>
        <dbReference type="ChEBI" id="CHEBI:30616"/>
        <dbReference type="ChEBI" id="CHEBI:83421"/>
        <dbReference type="ChEBI" id="CHEBI:456216"/>
        <dbReference type="EC" id="2.7.11.1"/>
    </reaction>
</comment>
<evidence type="ECO:0000256" key="7">
    <source>
        <dbReference type="ARBA" id="ARBA00047899"/>
    </source>
</evidence>
<name>A0AAU9NSB7_9ASTR</name>
<dbReference type="Proteomes" id="UP001157418">
    <property type="component" value="Unassembled WGS sequence"/>
</dbReference>
<feature type="domain" description="Dilute" evidence="11">
    <location>
        <begin position="359"/>
        <end position="676"/>
    </location>
</feature>
<evidence type="ECO:0000256" key="8">
    <source>
        <dbReference type="ARBA" id="ARBA00048679"/>
    </source>
</evidence>
<dbReference type="PROSITE" id="PS50011">
    <property type="entry name" value="PROTEIN_KINASE_DOM"/>
    <property type="match status" value="1"/>
</dbReference>
<comment type="caution">
    <text evidence="12">The sequence shown here is derived from an EMBL/GenBank/DDBJ whole genome shotgun (WGS) entry which is preliminary data.</text>
</comment>
<dbReference type="InterPro" id="IPR000719">
    <property type="entry name" value="Prot_kinase_dom"/>
</dbReference>
<proteinExistence type="predicted"/>
<dbReference type="PANTHER" id="PTHR27003">
    <property type="entry name" value="OS07G0166700 PROTEIN"/>
    <property type="match status" value="1"/>
</dbReference>
<dbReference type="PANTHER" id="PTHR27003:SF359">
    <property type="entry name" value="SERINE_THREONINE-PROTEIN KINASE UNC-51-RELATED"/>
    <property type="match status" value="1"/>
</dbReference>
<dbReference type="Gene3D" id="3.30.200.20">
    <property type="entry name" value="Phosphorylase Kinase, domain 1"/>
    <property type="match status" value="1"/>
</dbReference>
<evidence type="ECO:0000256" key="6">
    <source>
        <dbReference type="ARBA" id="ARBA00022840"/>
    </source>
</evidence>
<sequence>MSSSQVNLQSCLIPLEEIIRATKDFSREELIGRGGFGMVYKGQLSELWQNRTVAIKRLDHAGYQGESEFINELQMVSRLHHENIISFVGYCNDDNEMIIVHDYATNGSLDYHLQDPDKRRGIKWTQRLRICLGAARGLDYLHSGLEEHSRVIHRDVKSANILLDENFVAKICDFGLSKVGPTNLPNTQLYTKVAGTTFYLDPRYRESGILTKESDVYSFGVVMFEMLSGMLVYLPRSIEDENAESLMNFVRRYEQNDENKLIDNDIRDQIDTGSFNTFKEIAYRCVSFNFKDRPMMGTIVEKIEEALNIQENVDNVDALIECVRKDIGFSHGKPVAAFTIYKCLIHLKYLEAERTSVFDRLIHIFNSAIEDEYNTTHMAYWLSNTSTLLFLIQKSLKFDSASPPTSQLRRAMGFPSSVSDLNEVVQQVEAKQLTLHFKRQLTECVEKMYGMIRDNLKNKVGLLLALCIQANFIQASFVQPTSVPSSLQESVKFKVPQRLFILGGFERNHWHGIVGHLTTFLNTLKENYVPPTIVKKIFAQTFSYINVQLFNSLLLNRDCCTSNNGKYVKAGLAKLELWCLQAKEKYAGSAWDKLKHIREASDLLAVYENNPVLIFIYPTLSKEQVNRIQIHICDMRLETRLNAEILALSSHLHLPHLVSGEAEDSYIEDISVLLEDNSSKRFCVDDLFASLQVKDFANIKPAGELAKYKSFDFLYK</sequence>
<keyword evidence="5" id="KW-0418">Kinase</keyword>
<keyword evidence="2" id="KW-0723">Serine/threonine-protein kinase</keyword>
<dbReference type="SMART" id="SM00220">
    <property type="entry name" value="S_TKc"/>
    <property type="match status" value="1"/>
</dbReference>
<gene>
    <name evidence="12" type="ORF">LVIROSA_LOCUS26953</name>
</gene>
<dbReference type="PROSITE" id="PS00108">
    <property type="entry name" value="PROTEIN_KINASE_ST"/>
    <property type="match status" value="1"/>
</dbReference>
<keyword evidence="6 9" id="KW-0067">ATP-binding</keyword>
<evidence type="ECO:0000256" key="4">
    <source>
        <dbReference type="ARBA" id="ARBA00022741"/>
    </source>
</evidence>
<evidence type="ECO:0000259" key="11">
    <source>
        <dbReference type="PROSITE" id="PS51126"/>
    </source>
</evidence>
<dbReference type="Pfam" id="PF01843">
    <property type="entry name" value="DIL"/>
    <property type="match status" value="1"/>
</dbReference>
<dbReference type="FunFam" id="1.10.510.10:FF:001023">
    <property type="entry name" value="Os07g0541700 protein"/>
    <property type="match status" value="1"/>
</dbReference>
<dbReference type="PROSITE" id="PS51126">
    <property type="entry name" value="DILUTE"/>
    <property type="match status" value="1"/>
</dbReference>
<reference evidence="12 13" key="1">
    <citation type="submission" date="2022-01" db="EMBL/GenBank/DDBJ databases">
        <authorList>
            <person name="Xiong W."/>
            <person name="Schranz E."/>
        </authorList>
    </citation>
    <scope>NUCLEOTIDE SEQUENCE [LARGE SCALE GENOMIC DNA]</scope>
</reference>
<evidence type="ECO:0000256" key="9">
    <source>
        <dbReference type="PROSITE-ProRule" id="PRU10141"/>
    </source>
</evidence>
<dbReference type="SMART" id="SM01132">
    <property type="entry name" value="DIL"/>
    <property type="match status" value="1"/>
</dbReference>
<feature type="domain" description="Protein kinase" evidence="10">
    <location>
        <begin position="25"/>
        <end position="307"/>
    </location>
</feature>
<dbReference type="PROSITE" id="PS00107">
    <property type="entry name" value="PROTEIN_KINASE_ATP"/>
    <property type="match status" value="1"/>
</dbReference>
<organism evidence="12 13">
    <name type="scientific">Lactuca virosa</name>
    <dbReference type="NCBI Taxonomy" id="75947"/>
    <lineage>
        <taxon>Eukaryota</taxon>
        <taxon>Viridiplantae</taxon>
        <taxon>Streptophyta</taxon>
        <taxon>Embryophyta</taxon>
        <taxon>Tracheophyta</taxon>
        <taxon>Spermatophyta</taxon>
        <taxon>Magnoliopsida</taxon>
        <taxon>eudicotyledons</taxon>
        <taxon>Gunneridae</taxon>
        <taxon>Pentapetalae</taxon>
        <taxon>asterids</taxon>
        <taxon>campanulids</taxon>
        <taxon>Asterales</taxon>
        <taxon>Asteraceae</taxon>
        <taxon>Cichorioideae</taxon>
        <taxon>Cichorieae</taxon>
        <taxon>Lactucinae</taxon>
        <taxon>Lactuca</taxon>
    </lineage>
</organism>
<keyword evidence="13" id="KW-1185">Reference proteome</keyword>
<dbReference type="InterPro" id="IPR002710">
    <property type="entry name" value="Dilute_dom"/>
</dbReference>
<evidence type="ECO:0000256" key="1">
    <source>
        <dbReference type="ARBA" id="ARBA00012513"/>
    </source>
</evidence>
<dbReference type="InterPro" id="IPR017441">
    <property type="entry name" value="Protein_kinase_ATP_BS"/>
</dbReference>
<dbReference type="GO" id="GO:0005524">
    <property type="term" value="F:ATP binding"/>
    <property type="evidence" value="ECO:0007669"/>
    <property type="project" value="UniProtKB-UniRule"/>
</dbReference>
<evidence type="ECO:0000259" key="10">
    <source>
        <dbReference type="PROSITE" id="PS50011"/>
    </source>
</evidence>
<dbReference type="GO" id="GO:0004674">
    <property type="term" value="F:protein serine/threonine kinase activity"/>
    <property type="evidence" value="ECO:0007669"/>
    <property type="project" value="UniProtKB-KW"/>
</dbReference>
<dbReference type="EC" id="2.7.11.1" evidence="1"/>
<feature type="binding site" evidence="9">
    <location>
        <position position="56"/>
    </location>
    <ligand>
        <name>ATP</name>
        <dbReference type="ChEBI" id="CHEBI:30616"/>
    </ligand>
</feature>
<dbReference type="GO" id="GO:0009506">
    <property type="term" value="C:plasmodesma"/>
    <property type="evidence" value="ECO:0007669"/>
    <property type="project" value="TreeGrafter"/>
</dbReference>
<keyword evidence="4 9" id="KW-0547">Nucleotide-binding</keyword>
<dbReference type="SUPFAM" id="SSF56112">
    <property type="entry name" value="Protein kinase-like (PK-like)"/>
    <property type="match status" value="1"/>
</dbReference>
<comment type="catalytic activity">
    <reaction evidence="7">
        <text>L-threonyl-[protein] + ATP = O-phospho-L-threonyl-[protein] + ADP + H(+)</text>
        <dbReference type="Rhea" id="RHEA:46608"/>
        <dbReference type="Rhea" id="RHEA-COMP:11060"/>
        <dbReference type="Rhea" id="RHEA-COMP:11605"/>
        <dbReference type="ChEBI" id="CHEBI:15378"/>
        <dbReference type="ChEBI" id="CHEBI:30013"/>
        <dbReference type="ChEBI" id="CHEBI:30616"/>
        <dbReference type="ChEBI" id="CHEBI:61977"/>
        <dbReference type="ChEBI" id="CHEBI:456216"/>
        <dbReference type="EC" id="2.7.11.1"/>
    </reaction>
</comment>
<evidence type="ECO:0000256" key="2">
    <source>
        <dbReference type="ARBA" id="ARBA00022527"/>
    </source>
</evidence>
<evidence type="ECO:0000313" key="13">
    <source>
        <dbReference type="Proteomes" id="UP001157418"/>
    </source>
</evidence>
<dbReference type="InterPro" id="IPR008271">
    <property type="entry name" value="Ser/Thr_kinase_AS"/>
</dbReference>
<accession>A0AAU9NSB7</accession>
<dbReference type="InterPro" id="IPR001245">
    <property type="entry name" value="Ser-Thr/Tyr_kinase_cat_dom"/>
</dbReference>
<protein>
    <recommendedName>
        <fullName evidence="1">non-specific serine/threonine protein kinase</fullName>
        <ecNumber evidence="1">2.7.11.1</ecNumber>
    </recommendedName>
</protein>
<dbReference type="GO" id="GO:0005886">
    <property type="term" value="C:plasma membrane"/>
    <property type="evidence" value="ECO:0007669"/>
    <property type="project" value="TreeGrafter"/>
</dbReference>
<dbReference type="AlphaFoldDB" id="A0AAU9NSB7"/>